<evidence type="ECO:0000313" key="7">
    <source>
        <dbReference type="EMBL" id="QDH20944.1"/>
    </source>
</evidence>
<keyword evidence="5" id="KW-1015">Disulfide bond</keyword>
<keyword evidence="8" id="KW-1185">Reference proteome</keyword>
<proteinExistence type="predicted"/>
<feature type="domain" description="Rieske" evidence="6">
    <location>
        <begin position="427"/>
        <end position="512"/>
    </location>
</feature>
<keyword evidence="1" id="KW-0001">2Fe-2S</keyword>
<dbReference type="GO" id="GO:0046872">
    <property type="term" value="F:metal ion binding"/>
    <property type="evidence" value="ECO:0007669"/>
    <property type="project" value="UniProtKB-KW"/>
</dbReference>
<dbReference type="Pfam" id="PF00355">
    <property type="entry name" value="Rieske"/>
    <property type="match status" value="1"/>
</dbReference>
<dbReference type="PANTHER" id="PTHR13847">
    <property type="entry name" value="SARCOSINE DEHYDROGENASE-RELATED"/>
    <property type="match status" value="1"/>
</dbReference>
<dbReference type="OrthoDB" id="9767869at2"/>
<dbReference type="Gene3D" id="2.102.10.10">
    <property type="entry name" value="Rieske [2Fe-2S] iron-sulphur domain"/>
    <property type="match status" value="1"/>
</dbReference>
<evidence type="ECO:0000256" key="2">
    <source>
        <dbReference type="ARBA" id="ARBA00022723"/>
    </source>
</evidence>
<gene>
    <name evidence="7" type="ORF">FFV09_08820</name>
</gene>
<sequence>MSEKFNVPSELPRYPRSMWRTVTTLPTFPEMREDLKVDAAVIGAGIAGVTTAYLLSLEGYKVALVDAGQILDGTTGYTTAKISAQHGLIYSEFLTNFRPEIARSYYEANMEGLNFIRDMVQKHNIDCDFQEETAYLYTTQDDKLDDLRKEFEAYQELGIPGEWHDSLPIPVQAKGVISMPGQAQFNPLKYLKFLVEKIIENGGLIYENTTIEGAVYGKPIEAYTIDGEFRIYCNEMIVTTHYPFWNVPAGYFTRLSVERSYALAVKPETSFQGGMYLSIDDSKRSIRSATFEGEEVLIVGGENHPTGKDENTFDHYLALEKFAGETFGSREIPFRWSAQDITTLDKIPYIGPLSSDYPFTFIATGFNKWGMTNGTFAGLLIRDNVIRRSNPHMNTFNPGRFNDKSLGQTLVTGMKMAKEMITGKFGGADEKISNLEPDQGALVRHNGKKVGAYRDPKGELFLVDTTCTHMGCETAWNEAERSWDCPCHGSRFAYNGDVIEGPATDPLERIEE</sequence>
<dbReference type="GO" id="GO:0004497">
    <property type="term" value="F:monooxygenase activity"/>
    <property type="evidence" value="ECO:0007669"/>
    <property type="project" value="UniProtKB-ARBA"/>
</dbReference>
<dbReference type="PANTHER" id="PTHR13847:SF274">
    <property type="entry name" value="RIESKE 2FE-2S IRON-SULFUR PROTEIN YHFW-RELATED"/>
    <property type="match status" value="1"/>
</dbReference>
<dbReference type="InterPro" id="IPR036188">
    <property type="entry name" value="FAD/NAD-bd_sf"/>
</dbReference>
<protein>
    <submittedName>
        <fullName evidence="7">FAD-dependent oxidoreductase</fullName>
    </submittedName>
</protein>
<dbReference type="GO" id="GO:0016020">
    <property type="term" value="C:membrane"/>
    <property type="evidence" value="ECO:0007669"/>
    <property type="project" value="InterPro"/>
</dbReference>
<organism evidence="7 8">
    <name type="scientific">Saccharibacillus brassicae</name>
    <dbReference type="NCBI Taxonomy" id="2583377"/>
    <lineage>
        <taxon>Bacteria</taxon>
        <taxon>Bacillati</taxon>
        <taxon>Bacillota</taxon>
        <taxon>Bacilli</taxon>
        <taxon>Bacillales</taxon>
        <taxon>Paenibacillaceae</taxon>
        <taxon>Saccharibacillus</taxon>
    </lineage>
</organism>
<keyword evidence="2" id="KW-0479">Metal-binding</keyword>
<dbReference type="InterPro" id="IPR017941">
    <property type="entry name" value="Rieske_2Fe-2S"/>
</dbReference>
<dbReference type="InterPro" id="IPR036922">
    <property type="entry name" value="Rieske_2Fe-2S_sf"/>
</dbReference>
<evidence type="ECO:0000256" key="3">
    <source>
        <dbReference type="ARBA" id="ARBA00023004"/>
    </source>
</evidence>
<dbReference type="PRINTS" id="PR00162">
    <property type="entry name" value="RIESKE"/>
</dbReference>
<dbReference type="AlphaFoldDB" id="A0A4Y6UUZ9"/>
<name>A0A4Y6UUZ9_SACBS</name>
<dbReference type="EMBL" id="CP041217">
    <property type="protein sequence ID" value="QDH20944.1"/>
    <property type="molecule type" value="Genomic_DNA"/>
</dbReference>
<dbReference type="GO" id="GO:0016705">
    <property type="term" value="F:oxidoreductase activity, acting on paired donors, with incorporation or reduction of molecular oxygen"/>
    <property type="evidence" value="ECO:0007669"/>
    <property type="project" value="UniProtKB-ARBA"/>
</dbReference>
<evidence type="ECO:0000256" key="1">
    <source>
        <dbReference type="ARBA" id="ARBA00022714"/>
    </source>
</evidence>
<dbReference type="InterPro" id="IPR005805">
    <property type="entry name" value="Rieske_Fe-S_prot_C"/>
</dbReference>
<dbReference type="CDD" id="cd03477">
    <property type="entry name" value="Rieske_YhfW_C"/>
    <property type="match status" value="1"/>
</dbReference>
<dbReference type="SUPFAM" id="SSF51971">
    <property type="entry name" value="Nucleotide-binding domain"/>
    <property type="match status" value="1"/>
</dbReference>
<evidence type="ECO:0000259" key="6">
    <source>
        <dbReference type="PROSITE" id="PS51296"/>
    </source>
</evidence>
<dbReference type="SUPFAM" id="SSF50022">
    <property type="entry name" value="ISP domain"/>
    <property type="match status" value="1"/>
</dbReference>
<dbReference type="KEGG" id="saca:FFV09_08820"/>
<evidence type="ECO:0000256" key="4">
    <source>
        <dbReference type="ARBA" id="ARBA00023014"/>
    </source>
</evidence>
<dbReference type="Pfam" id="PF01266">
    <property type="entry name" value="DAO"/>
    <property type="match status" value="1"/>
</dbReference>
<dbReference type="InterPro" id="IPR006076">
    <property type="entry name" value="FAD-dep_OxRdtase"/>
</dbReference>
<dbReference type="Proteomes" id="UP000316968">
    <property type="component" value="Chromosome"/>
</dbReference>
<reference evidence="7 8" key="1">
    <citation type="submission" date="2019-06" db="EMBL/GenBank/DDBJ databases">
        <title>Saccharibacillus brassicae sp. nov., an endophytic bacterium isolated from Chinese cabbage seeds (Brassica pekinensis).</title>
        <authorList>
            <person name="Jiang L."/>
            <person name="Lee J."/>
            <person name="Kim S.W."/>
        </authorList>
    </citation>
    <scope>NUCLEOTIDE SEQUENCE [LARGE SCALE GENOMIC DNA]</scope>
    <source>
        <strain evidence="8">KCTC 43072 / ATSA2</strain>
    </source>
</reference>
<dbReference type="RefSeq" id="WP_141447492.1">
    <property type="nucleotide sequence ID" value="NZ_CBCSAZ010000002.1"/>
</dbReference>
<dbReference type="PROSITE" id="PS51296">
    <property type="entry name" value="RIESKE"/>
    <property type="match status" value="1"/>
</dbReference>
<dbReference type="GO" id="GO:0051537">
    <property type="term" value="F:2 iron, 2 sulfur cluster binding"/>
    <property type="evidence" value="ECO:0007669"/>
    <property type="project" value="UniProtKB-KW"/>
</dbReference>
<keyword evidence="3" id="KW-0408">Iron</keyword>
<dbReference type="Gene3D" id="3.30.9.10">
    <property type="entry name" value="D-Amino Acid Oxidase, subunit A, domain 2"/>
    <property type="match status" value="1"/>
</dbReference>
<evidence type="ECO:0000313" key="8">
    <source>
        <dbReference type="Proteomes" id="UP000316968"/>
    </source>
</evidence>
<dbReference type="InterPro" id="IPR038010">
    <property type="entry name" value="YhfW_C"/>
</dbReference>
<dbReference type="GO" id="GO:0005737">
    <property type="term" value="C:cytoplasm"/>
    <property type="evidence" value="ECO:0007669"/>
    <property type="project" value="TreeGrafter"/>
</dbReference>
<dbReference type="FunFam" id="2.102.10.10:FF:000014">
    <property type="entry name" value="Oxidoreductase, FAD dependent"/>
    <property type="match status" value="1"/>
</dbReference>
<evidence type="ECO:0000256" key="5">
    <source>
        <dbReference type="ARBA" id="ARBA00023157"/>
    </source>
</evidence>
<keyword evidence="4" id="KW-0411">Iron-sulfur</keyword>
<dbReference type="Gene3D" id="3.50.50.60">
    <property type="entry name" value="FAD/NAD(P)-binding domain"/>
    <property type="match status" value="1"/>
</dbReference>
<accession>A0A4Y6UUZ9</accession>